<dbReference type="OrthoDB" id="335750at2"/>
<accession>A0A3S7S100</accession>
<dbReference type="InterPro" id="IPR006311">
    <property type="entry name" value="TAT_signal"/>
</dbReference>
<dbReference type="Proteomes" id="UP000306393">
    <property type="component" value="Unassembled WGS sequence"/>
</dbReference>
<dbReference type="UniPathway" id="UPA00637"/>
<dbReference type="PIRSF" id="PIRSF006281">
    <property type="entry name" value="MdoG"/>
    <property type="match status" value="1"/>
</dbReference>
<name>A0A3S7S100_9GAMM</name>
<dbReference type="GO" id="GO:0030246">
    <property type="term" value="F:carbohydrate binding"/>
    <property type="evidence" value="ECO:0007669"/>
    <property type="project" value="InterPro"/>
</dbReference>
<dbReference type="PROSITE" id="PS51318">
    <property type="entry name" value="TAT"/>
    <property type="match status" value="1"/>
</dbReference>
<dbReference type="GO" id="GO:0030288">
    <property type="term" value="C:outer membrane-bounded periplasmic space"/>
    <property type="evidence" value="ECO:0007669"/>
    <property type="project" value="TreeGrafter"/>
</dbReference>
<dbReference type="GeneID" id="67475926"/>
<evidence type="ECO:0000313" key="9">
    <source>
        <dbReference type="EMBL" id="MBD8105719.1"/>
    </source>
</evidence>
<dbReference type="AlphaFoldDB" id="A0A3S7S100"/>
<keyword evidence="12" id="KW-1185">Reference proteome</keyword>
<dbReference type="PANTHER" id="PTHR30504">
    <property type="entry name" value="GLUCANS BIOSYNTHESIS PROTEIN"/>
    <property type="match status" value="1"/>
</dbReference>
<proteinExistence type="inferred from homology"/>
<dbReference type="InterPro" id="IPR007444">
    <property type="entry name" value="Glucan_biosyn_MdoG_C"/>
</dbReference>
<evidence type="ECO:0000313" key="12">
    <source>
        <dbReference type="Proteomes" id="UP000661012"/>
    </source>
</evidence>
<feature type="chain" id="PRO_5030083779" description="Glucans biosynthesis protein D" evidence="7">
    <location>
        <begin position="33"/>
        <end position="552"/>
    </location>
</feature>
<dbReference type="SUPFAM" id="SSF81296">
    <property type="entry name" value="E set domains"/>
    <property type="match status" value="1"/>
</dbReference>
<comment type="subcellular location">
    <subcellularLocation>
        <location evidence="1">Periplasm</location>
    </subcellularLocation>
</comment>
<dbReference type="InterPro" id="IPR014756">
    <property type="entry name" value="Ig_E-set"/>
</dbReference>
<dbReference type="EMBL" id="JACYNN010000002">
    <property type="protein sequence ID" value="MBD8105719.1"/>
    <property type="molecule type" value="Genomic_DNA"/>
</dbReference>
<evidence type="ECO:0000256" key="3">
    <source>
        <dbReference type="ARBA" id="ARBA00009284"/>
    </source>
</evidence>
<evidence type="ECO:0000256" key="2">
    <source>
        <dbReference type="ARBA" id="ARBA00005001"/>
    </source>
</evidence>
<sequence>MNRRMFMKASMAFATLSGMSGLSTLFSQAAWAEDGIADGSAKRFDFDVLKKMAADMAKQAYGGAPAPLPETLATLTPQAYNEIQYDANHSLWNGIDNRQLDVQFFHVGMGFKRRIRMFSVDGASREAREIHFRPELFNYNDAHVDTKQLEGKTDLGFAGFRAFKKPELAKRDIVSFLGASYFRAVDETFQYGLSARGVAIDTFSNGKEEFPDFTAFWFETPKADDTTFVVYTLLDGPSCTGAFKFTIHCEDKRVVMEVENHIYARKDIQQLGISPMTTMFSCGNNERRMCDTIHPQIHDSDRLAMWTGSGEWICRPLNNPQRLTFNAYQDENPRGFGMLQLNHDFDSYQDVIGWYNKRPSLWVEPVGKWGKGAINLMEIPTTGETLDNIVCFWQPADAIKAGSEHSFSYKLYWSGLPPVRSGLARVNATRTGMGGFPEGWAPGEHYPNVWARRFAVDFVGGDLKAAAPKGIEPVINISSGTLKQVEILYVEPINGYRILFDWYPDSDATDPVNMRLFLRTKDETLSETWLYQYVPPPPDKRKYVDDRVMTAG</sequence>
<dbReference type="InterPro" id="IPR014718">
    <property type="entry name" value="GH-type_carb-bd"/>
</dbReference>
<gene>
    <name evidence="10" type="primary">mdoD</name>
    <name evidence="10" type="synonym">opgD</name>
    <name evidence="10" type="ORF">EpCFBP13511_18190</name>
    <name evidence="9" type="ORF">IFT93_04685</name>
</gene>
<dbReference type="Gene3D" id="2.60.40.10">
    <property type="entry name" value="Immunoglobulins"/>
    <property type="match status" value="1"/>
</dbReference>
<dbReference type="InterPro" id="IPR014438">
    <property type="entry name" value="Glucan_biosyn_MdoG/MdoD"/>
</dbReference>
<evidence type="ECO:0000313" key="11">
    <source>
        <dbReference type="Proteomes" id="UP000306393"/>
    </source>
</evidence>
<dbReference type="RefSeq" id="WP_062742944.1">
    <property type="nucleotide sequence ID" value="NZ_CP022725.1"/>
</dbReference>
<reference evidence="10 11" key="1">
    <citation type="journal article" date="2019" name="Sci. Rep.">
        <title>Differences in resource use lead to coexistence of seed-transmitted microbial populations.</title>
        <authorList>
            <person name="Torres-Cortes G."/>
            <person name="Garcia B.J."/>
            <person name="Compant S."/>
            <person name="Rezki S."/>
            <person name="Jones P."/>
            <person name="Preveaux A."/>
            <person name="Briand M."/>
            <person name="Roulet A."/>
            <person name="Bouchez O."/>
            <person name="Jacobson D."/>
            <person name="Barret M."/>
        </authorList>
    </citation>
    <scope>NUCLEOTIDE SEQUENCE [LARGE SCALE GENOMIC DNA]</scope>
    <source>
        <strain evidence="10 11">CFBP13511</strain>
    </source>
</reference>
<keyword evidence="6" id="KW-0574">Periplasm</keyword>
<dbReference type="KEGG" id="epe:CI789_03370"/>
<comment type="caution">
    <text evidence="10">The sequence shown here is derived from an EMBL/GenBank/DDBJ whole genome shotgun (WGS) entry which is preliminary data.</text>
</comment>
<evidence type="ECO:0000256" key="5">
    <source>
        <dbReference type="ARBA" id="ARBA00022729"/>
    </source>
</evidence>
<dbReference type="SUPFAM" id="SSF74650">
    <property type="entry name" value="Galactose mutarotase-like"/>
    <property type="match status" value="1"/>
</dbReference>
<dbReference type="Proteomes" id="UP000661012">
    <property type="component" value="Unassembled WGS sequence"/>
</dbReference>
<dbReference type="InterPro" id="IPR013783">
    <property type="entry name" value="Ig-like_fold"/>
</dbReference>
<evidence type="ECO:0000256" key="4">
    <source>
        <dbReference type="ARBA" id="ARBA00015372"/>
    </source>
</evidence>
<evidence type="ECO:0000256" key="7">
    <source>
        <dbReference type="SAM" id="SignalP"/>
    </source>
</evidence>
<keyword evidence="5 7" id="KW-0732">Signal</keyword>
<dbReference type="PANTHER" id="PTHR30504:SF3">
    <property type="entry name" value="GLUCANS BIOSYNTHESIS PROTEIN D"/>
    <property type="match status" value="1"/>
</dbReference>
<evidence type="ECO:0000256" key="6">
    <source>
        <dbReference type="ARBA" id="ARBA00022764"/>
    </source>
</evidence>
<evidence type="ECO:0000259" key="8">
    <source>
        <dbReference type="Pfam" id="PF04349"/>
    </source>
</evidence>
<dbReference type="GO" id="GO:0051274">
    <property type="term" value="P:beta-glucan biosynthetic process"/>
    <property type="evidence" value="ECO:0007669"/>
    <property type="project" value="TreeGrafter"/>
</dbReference>
<comment type="similarity">
    <text evidence="3">Belongs to the OpgD/OpgG family.</text>
</comment>
<dbReference type="Pfam" id="PF04349">
    <property type="entry name" value="MdoG"/>
    <property type="match status" value="1"/>
</dbReference>
<evidence type="ECO:0000256" key="1">
    <source>
        <dbReference type="ARBA" id="ARBA00004418"/>
    </source>
</evidence>
<dbReference type="EMBL" id="QGAC01000019">
    <property type="protein sequence ID" value="TKJ86540.1"/>
    <property type="molecule type" value="Genomic_DNA"/>
</dbReference>
<dbReference type="STRING" id="1219360.GCA_001571305_00475"/>
<organism evidence="10 11">
    <name type="scientific">Erwinia persicina</name>
    <dbReference type="NCBI Taxonomy" id="55211"/>
    <lineage>
        <taxon>Bacteria</taxon>
        <taxon>Pseudomonadati</taxon>
        <taxon>Pseudomonadota</taxon>
        <taxon>Gammaproteobacteria</taxon>
        <taxon>Enterobacterales</taxon>
        <taxon>Erwiniaceae</taxon>
        <taxon>Erwinia</taxon>
    </lineage>
</organism>
<dbReference type="InterPro" id="IPR011013">
    <property type="entry name" value="Gal_mutarotase_sf_dom"/>
</dbReference>
<feature type="signal peptide" evidence="7">
    <location>
        <begin position="1"/>
        <end position="32"/>
    </location>
</feature>
<feature type="domain" description="Glucan biosynthesis periplasmic MdoG C-terminal" evidence="8">
    <location>
        <begin position="44"/>
        <end position="533"/>
    </location>
</feature>
<reference evidence="9 12" key="2">
    <citation type="journal article" date="2020" name="FEMS Microbiol. Ecol.">
        <title>Temporal dynamics of bacterial communities during seed development and maturation.</title>
        <authorList>
            <person name="Chesneau G."/>
            <person name="Torres-Cortes G."/>
            <person name="Briand M."/>
            <person name="Darrasse A."/>
            <person name="Preveaux A."/>
            <person name="Marais C."/>
            <person name="Jacques M.A."/>
            <person name="Shade A."/>
            <person name="Barret M."/>
        </authorList>
    </citation>
    <scope>NUCLEOTIDE SEQUENCE [LARGE SCALE GENOMIC DNA]</scope>
    <source>
        <strain evidence="9 12">CFBP13732</strain>
    </source>
</reference>
<dbReference type="Gene3D" id="2.70.98.10">
    <property type="match status" value="1"/>
</dbReference>
<protein>
    <recommendedName>
        <fullName evidence="4">Glucans biosynthesis protein D</fullName>
    </recommendedName>
</protein>
<evidence type="ECO:0000313" key="10">
    <source>
        <dbReference type="EMBL" id="TKJ86540.1"/>
    </source>
</evidence>
<dbReference type="GO" id="GO:0003824">
    <property type="term" value="F:catalytic activity"/>
    <property type="evidence" value="ECO:0007669"/>
    <property type="project" value="InterPro"/>
</dbReference>
<comment type="pathway">
    <text evidence="2">Glycan metabolism; osmoregulated periplasmic glucan (OPG) biosynthesis.</text>
</comment>